<reference evidence="6 7" key="1">
    <citation type="submission" date="2017-06" db="EMBL/GenBank/DDBJ databases">
        <authorList>
            <person name="Kim H.J."/>
            <person name="Triplett B.A."/>
        </authorList>
    </citation>
    <scope>NUCLEOTIDE SEQUENCE [LARGE SCALE GENOMIC DNA]</scope>
    <source>
        <strain evidence="6 7">DSM 19307</strain>
    </source>
</reference>
<keyword evidence="3" id="KW-0067">ATP-binding</keyword>
<dbReference type="RefSeq" id="WP_089355162.1">
    <property type="nucleotide sequence ID" value="NZ_FZPD01000001.1"/>
</dbReference>
<dbReference type="Proteomes" id="UP000198393">
    <property type="component" value="Unassembled WGS sequence"/>
</dbReference>
<name>A0A239EY70_EKHLU</name>
<dbReference type="GO" id="GO:0003723">
    <property type="term" value="F:RNA binding"/>
    <property type="evidence" value="ECO:0007669"/>
    <property type="project" value="UniProtKB-KW"/>
</dbReference>
<organism evidence="6 7">
    <name type="scientific">Ekhidna lutea</name>
    <dbReference type="NCBI Taxonomy" id="447679"/>
    <lineage>
        <taxon>Bacteria</taxon>
        <taxon>Pseudomonadati</taxon>
        <taxon>Bacteroidota</taxon>
        <taxon>Cytophagia</taxon>
        <taxon>Cytophagales</taxon>
        <taxon>Reichenbachiellaceae</taxon>
        <taxon>Ekhidna</taxon>
    </lineage>
</organism>
<dbReference type="PANTHER" id="PTHR43309">
    <property type="entry name" value="5-OXOPROLINASE SUBUNIT C"/>
    <property type="match status" value="1"/>
</dbReference>
<dbReference type="OrthoDB" id="9782422at2"/>
<dbReference type="NCBIfam" id="TIGR00724">
    <property type="entry name" value="urea_amlyse_rel"/>
    <property type="match status" value="1"/>
</dbReference>
<evidence type="ECO:0000259" key="5">
    <source>
        <dbReference type="SMART" id="SM00797"/>
    </source>
</evidence>
<dbReference type="EMBL" id="FZPD01000001">
    <property type="protein sequence ID" value="SNS49569.1"/>
    <property type="molecule type" value="Genomic_DNA"/>
</dbReference>
<dbReference type="Pfam" id="PF02626">
    <property type="entry name" value="CT_A_B"/>
    <property type="match status" value="1"/>
</dbReference>
<evidence type="ECO:0000313" key="6">
    <source>
        <dbReference type="EMBL" id="SNS49569.1"/>
    </source>
</evidence>
<dbReference type="PROSITE" id="PS50889">
    <property type="entry name" value="S4"/>
    <property type="match status" value="1"/>
</dbReference>
<evidence type="ECO:0000256" key="3">
    <source>
        <dbReference type="ARBA" id="ARBA00022840"/>
    </source>
</evidence>
<keyword evidence="1" id="KW-0547">Nucleotide-binding</keyword>
<gene>
    <name evidence="6" type="ORF">SAMN05421640_0390</name>
</gene>
<sequence length="280" mass="30290">MGKLKVIKAGPHSSIQDLGRFGYRRFGIPQSGAMDPALMKLSNQLVSNPNHYPTIEIALGGIAFESHSDTSLGVTGATLTKNGEIQTNGNAHVKAGDVIEVSKPEKRYAYISIGGLLDAKHDFGSYSTYVQAGFGGMAGRMLQKGDLLETDKTHTLLQQVVVPEQLLQKTKLIHILKGPEWYLLKELPETKTFTIDAASNRMGVRLSGEKLKIDAQEIASSAVIPGTIQLPPDGHPIVLMNDCQTTGGYPRIGKVVDEDLPKLAQLAPLSEVVFNLNFSE</sequence>
<accession>A0A239EY70</accession>
<feature type="domain" description="Carboxyltransferase" evidence="5">
    <location>
        <begin position="25"/>
        <end position="278"/>
    </location>
</feature>
<dbReference type="PANTHER" id="PTHR43309:SF4">
    <property type="entry name" value="CARBOXYLTRANSFERASE DOMAIN-CONTAINING PROTEIN"/>
    <property type="match status" value="1"/>
</dbReference>
<dbReference type="InterPro" id="IPR029000">
    <property type="entry name" value="Cyclophilin-like_dom_sf"/>
</dbReference>
<evidence type="ECO:0000256" key="1">
    <source>
        <dbReference type="ARBA" id="ARBA00022741"/>
    </source>
</evidence>
<evidence type="ECO:0000256" key="4">
    <source>
        <dbReference type="PROSITE-ProRule" id="PRU00182"/>
    </source>
</evidence>
<keyword evidence="7" id="KW-1185">Reference proteome</keyword>
<dbReference type="InterPro" id="IPR052708">
    <property type="entry name" value="PxpC"/>
</dbReference>
<proteinExistence type="predicted"/>
<protein>
    <submittedName>
        <fullName evidence="6">Biotin-dependent carboxylase uncharacterized domain-containing protein</fullName>
    </submittedName>
</protein>
<evidence type="ECO:0000256" key="2">
    <source>
        <dbReference type="ARBA" id="ARBA00022801"/>
    </source>
</evidence>
<evidence type="ECO:0000313" key="7">
    <source>
        <dbReference type="Proteomes" id="UP000198393"/>
    </source>
</evidence>
<keyword evidence="4" id="KW-0694">RNA-binding</keyword>
<dbReference type="GO" id="GO:0016787">
    <property type="term" value="F:hydrolase activity"/>
    <property type="evidence" value="ECO:0007669"/>
    <property type="project" value="UniProtKB-KW"/>
</dbReference>
<dbReference type="AlphaFoldDB" id="A0A239EY70"/>
<dbReference type="GO" id="GO:0005524">
    <property type="term" value="F:ATP binding"/>
    <property type="evidence" value="ECO:0007669"/>
    <property type="project" value="UniProtKB-KW"/>
</dbReference>
<dbReference type="InterPro" id="IPR003778">
    <property type="entry name" value="CT_A_B"/>
</dbReference>
<dbReference type="SMART" id="SM00797">
    <property type="entry name" value="AHS2"/>
    <property type="match status" value="1"/>
</dbReference>
<keyword evidence="2" id="KW-0378">Hydrolase</keyword>
<dbReference type="Gene3D" id="2.40.100.10">
    <property type="entry name" value="Cyclophilin-like"/>
    <property type="match status" value="1"/>
</dbReference>